<dbReference type="AlphaFoldDB" id="A0A1G8JLP1"/>
<dbReference type="NCBIfam" id="NF041554">
    <property type="entry name" value="SA1362_fam"/>
    <property type="match status" value="1"/>
</dbReference>
<feature type="transmembrane region" description="Helical" evidence="2">
    <location>
        <begin position="32"/>
        <end position="55"/>
    </location>
</feature>
<feature type="compositionally biased region" description="Basic residues" evidence="1">
    <location>
        <begin position="85"/>
        <end position="94"/>
    </location>
</feature>
<evidence type="ECO:0000256" key="2">
    <source>
        <dbReference type="SAM" id="Phobius"/>
    </source>
</evidence>
<dbReference type="RefSeq" id="WP_090395751.1">
    <property type="nucleotide sequence ID" value="NZ_FNEN01000001.1"/>
</dbReference>
<dbReference type="EMBL" id="FNEN01000001">
    <property type="protein sequence ID" value="SDI31927.1"/>
    <property type="molecule type" value="Genomic_DNA"/>
</dbReference>
<dbReference type="OrthoDB" id="2989424at2"/>
<organism evidence="3 4">
    <name type="scientific">Natribacillus halophilus</name>
    <dbReference type="NCBI Taxonomy" id="549003"/>
    <lineage>
        <taxon>Bacteria</taxon>
        <taxon>Bacillati</taxon>
        <taxon>Bacillota</taxon>
        <taxon>Bacilli</taxon>
        <taxon>Bacillales</taxon>
        <taxon>Bacillaceae</taxon>
        <taxon>Natribacillus</taxon>
    </lineage>
</organism>
<dbReference type="InterPro" id="IPR048110">
    <property type="entry name" value="SA1362/YqhP-like"/>
</dbReference>
<evidence type="ECO:0000256" key="1">
    <source>
        <dbReference type="SAM" id="MobiDB-lite"/>
    </source>
</evidence>
<keyword evidence="4" id="KW-1185">Reference proteome</keyword>
<keyword evidence="2" id="KW-0812">Transmembrane</keyword>
<proteinExistence type="predicted"/>
<sequence>MSNLVRHPVIGVILGLAALGLIYRLWTNPSALFLTLMITALFAVGLYFLLTRVVLPRRSGGMDSNYRKALKQSKARQKQQEAAKQRRRKKKSHLKVIDGQRKK</sequence>
<protein>
    <submittedName>
        <fullName evidence="3">Uncharacterized protein</fullName>
    </submittedName>
</protein>
<accession>A0A1G8JLP1</accession>
<feature type="region of interest" description="Disordered" evidence="1">
    <location>
        <begin position="65"/>
        <end position="103"/>
    </location>
</feature>
<keyword evidence="2" id="KW-1133">Transmembrane helix</keyword>
<keyword evidence="2" id="KW-0472">Membrane</keyword>
<evidence type="ECO:0000313" key="3">
    <source>
        <dbReference type="EMBL" id="SDI31927.1"/>
    </source>
</evidence>
<evidence type="ECO:0000313" key="4">
    <source>
        <dbReference type="Proteomes" id="UP000198853"/>
    </source>
</evidence>
<feature type="compositionally biased region" description="Basic residues" evidence="1">
    <location>
        <begin position="68"/>
        <end position="77"/>
    </location>
</feature>
<name>A0A1G8JLP1_9BACI</name>
<feature type="transmembrane region" description="Helical" evidence="2">
    <location>
        <begin position="7"/>
        <end position="26"/>
    </location>
</feature>
<dbReference type="Proteomes" id="UP000198853">
    <property type="component" value="Unassembled WGS sequence"/>
</dbReference>
<gene>
    <name evidence="3" type="ORF">SAMN04488123_101279</name>
</gene>
<reference evidence="3 4" key="1">
    <citation type="submission" date="2016-10" db="EMBL/GenBank/DDBJ databases">
        <authorList>
            <person name="de Groot N.N."/>
        </authorList>
    </citation>
    <scope>NUCLEOTIDE SEQUENCE [LARGE SCALE GENOMIC DNA]</scope>
    <source>
        <strain evidence="3 4">DSM 21771</strain>
    </source>
</reference>